<organism evidence="2 3">
    <name type="scientific">Phaseolus coccineus</name>
    <name type="common">Scarlet runner bean</name>
    <name type="synonym">Phaseolus multiflorus</name>
    <dbReference type="NCBI Taxonomy" id="3886"/>
    <lineage>
        <taxon>Eukaryota</taxon>
        <taxon>Viridiplantae</taxon>
        <taxon>Streptophyta</taxon>
        <taxon>Embryophyta</taxon>
        <taxon>Tracheophyta</taxon>
        <taxon>Spermatophyta</taxon>
        <taxon>Magnoliopsida</taxon>
        <taxon>eudicotyledons</taxon>
        <taxon>Gunneridae</taxon>
        <taxon>Pentapetalae</taxon>
        <taxon>rosids</taxon>
        <taxon>fabids</taxon>
        <taxon>Fabales</taxon>
        <taxon>Fabaceae</taxon>
        <taxon>Papilionoideae</taxon>
        <taxon>50 kb inversion clade</taxon>
        <taxon>NPAAA clade</taxon>
        <taxon>indigoferoid/millettioid clade</taxon>
        <taxon>Phaseoleae</taxon>
        <taxon>Phaseolus</taxon>
    </lineage>
</organism>
<dbReference type="EMBL" id="JAYMYR010000008">
    <property type="protein sequence ID" value="KAK7346004.1"/>
    <property type="molecule type" value="Genomic_DNA"/>
</dbReference>
<name>A0AAN9M1H7_PHACN</name>
<evidence type="ECO:0000256" key="1">
    <source>
        <dbReference type="SAM" id="MobiDB-lite"/>
    </source>
</evidence>
<dbReference type="AlphaFoldDB" id="A0AAN9M1H7"/>
<feature type="compositionally biased region" description="Basic residues" evidence="1">
    <location>
        <begin position="61"/>
        <end position="76"/>
    </location>
</feature>
<protein>
    <submittedName>
        <fullName evidence="2">Uncharacterized protein</fullName>
    </submittedName>
</protein>
<feature type="region of interest" description="Disordered" evidence="1">
    <location>
        <begin position="50"/>
        <end position="82"/>
    </location>
</feature>
<evidence type="ECO:0000313" key="2">
    <source>
        <dbReference type="EMBL" id="KAK7346004.1"/>
    </source>
</evidence>
<keyword evidence="3" id="KW-1185">Reference proteome</keyword>
<comment type="caution">
    <text evidence="2">The sequence shown here is derived from an EMBL/GenBank/DDBJ whole genome shotgun (WGS) entry which is preliminary data.</text>
</comment>
<reference evidence="2 3" key="1">
    <citation type="submission" date="2024-01" db="EMBL/GenBank/DDBJ databases">
        <title>The genomes of 5 underutilized Papilionoideae crops provide insights into root nodulation and disease resistanc.</title>
        <authorList>
            <person name="Jiang F."/>
        </authorList>
    </citation>
    <scope>NUCLEOTIDE SEQUENCE [LARGE SCALE GENOMIC DNA]</scope>
    <source>
        <strain evidence="2">JINMINGXINNONG_FW02</strain>
        <tissue evidence="2">Leaves</tissue>
    </source>
</reference>
<accession>A0AAN9M1H7</accession>
<sequence>MKDPTLIFIHNYGMHWVFGEMRLTSSVHSSLSSFPSPPAAPVNTAARCGLPRETPVPRNAAPHHHAPAPRHHRTSRPRPCTAALHLPRYSVARRTSSHCLRAPPSPPTHASDAISTIRCRLSTLVVAL</sequence>
<evidence type="ECO:0000313" key="3">
    <source>
        <dbReference type="Proteomes" id="UP001374584"/>
    </source>
</evidence>
<gene>
    <name evidence="2" type="ORF">VNO80_20517</name>
</gene>
<proteinExistence type="predicted"/>
<dbReference type="Proteomes" id="UP001374584">
    <property type="component" value="Unassembled WGS sequence"/>
</dbReference>